<evidence type="ECO:0000313" key="2">
    <source>
        <dbReference type="EMBL" id="CAL4122383.1"/>
    </source>
</evidence>
<dbReference type="InterPro" id="IPR012334">
    <property type="entry name" value="Pectin_lyas_fold"/>
</dbReference>
<dbReference type="PANTHER" id="PTHR36453:SF1">
    <property type="entry name" value="RIGHT HANDED BETA HELIX DOMAIN-CONTAINING PROTEIN"/>
    <property type="match status" value="1"/>
</dbReference>
<dbReference type="InterPro" id="IPR011050">
    <property type="entry name" value="Pectin_lyase_fold/virulence"/>
</dbReference>
<feature type="signal peptide" evidence="1">
    <location>
        <begin position="1"/>
        <end position="15"/>
    </location>
</feature>
<feature type="chain" id="PRO_5043752253" description="Right handed beta helix domain-containing protein" evidence="1">
    <location>
        <begin position="16"/>
        <end position="725"/>
    </location>
</feature>
<name>A0AAV2RB73_MEGNR</name>
<sequence length="725" mass="80833">MKGLLILLLLAYTEARATFTVDGAKGDDSNSGTNPSHAFKTIQRCVDELVVSDTVHICEIRAGRYHEEVHINGLKGTDNHPFKIQGYFDERPIWDGTVSIQPGEWNYDADTGICSAEISQDIIALFLDGDLLTAARWPNALWSDKTIFDNQYWGKCDEDSTEGNIIDDGHQGLAKSGINATGTMAILNIGSFVTFVREVLNHEPGTDNFSYNHDFGTIHWKDTKNQYYLEAGLELLDAPGEWFYDMNTNILHLIPTSGECPDPSLDSLRGRTIDYGITITNTSNLIISNMTFFAANIHGYAVDGQESHINEITVESVEFKFPASSHRMLKDDAEPNHTKLNAMAIMAHHEHVYGRISVMNCTFLGAEGVALIYNGDGNVVHNNEFWWNDWVCQASHGGGTIHGNGKNEMFSNNDMFYNGNSAGLRPGLVSTIEQNHIVGQTEGNLQNDGGYIQVQNDPQWGIKISHNWIHDSPKMAVRFDGGGHSLGFNGYQGFNVIWNVDSLMVKGDNHTVESNLALNRYEQGNKCTLCVIYRLRHDSVIENNYTLTINNAAYQADGGRNVDDGGMWPLGGEVVNTYSGHDINDYLVDVDNWDFRPLEGTPLTEGEVVKGPYQPGITSTYWIPGRKLYKTSLPIPVEGAVVPKSRDILMFRGGYMAEKHHVYLGTSEKQVAGATMEEEEYQYSLSEGNVVILPNLKDSTQYFWRVDTQMNGYIYTGDVWSFSTE</sequence>
<dbReference type="AlphaFoldDB" id="A0AAV2RB73"/>
<evidence type="ECO:0008006" key="4">
    <source>
        <dbReference type="Google" id="ProtNLM"/>
    </source>
</evidence>
<dbReference type="Gene3D" id="2.160.20.10">
    <property type="entry name" value="Single-stranded right-handed beta-helix, Pectin lyase-like"/>
    <property type="match status" value="1"/>
</dbReference>
<comment type="caution">
    <text evidence="2">The sequence shown here is derived from an EMBL/GenBank/DDBJ whole genome shotgun (WGS) entry which is preliminary data.</text>
</comment>
<dbReference type="SUPFAM" id="SSF51126">
    <property type="entry name" value="Pectin lyase-like"/>
    <property type="match status" value="1"/>
</dbReference>
<evidence type="ECO:0000313" key="3">
    <source>
        <dbReference type="Proteomes" id="UP001497623"/>
    </source>
</evidence>
<dbReference type="PANTHER" id="PTHR36453">
    <property type="entry name" value="SECRETED PROTEIN-RELATED"/>
    <property type="match status" value="1"/>
</dbReference>
<keyword evidence="3" id="KW-1185">Reference proteome</keyword>
<reference evidence="2 3" key="1">
    <citation type="submission" date="2024-05" db="EMBL/GenBank/DDBJ databases">
        <authorList>
            <person name="Wallberg A."/>
        </authorList>
    </citation>
    <scope>NUCLEOTIDE SEQUENCE [LARGE SCALE GENOMIC DNA]</scope>
</reference>
<evidence type="ECO:0000256" key="1">
    <source>
        <dbReference type="SAM" id="SignalP"/>
    </source>
</evidence>
<proteinExistence type="predicted"/>
<organism evidence="2 3">
    <name type="scientific">Meganyctiphanes norvegica</name>
    <name type="common">Northern krill</name>
    <name type="synonym">Thysanopoda norvegica</name>
    <dbReference type="NCBI Taxonomy" id="48144"/>
    <lineage>
        <taxon>Eukaryota</taxon>
        <taxon>Metazoa</taxon>
        <taxon>Ecdysozoa</taxon>
        <taxon>Arthropoda</taxon>
        <taxon>Crustacea</taxon>
        <taxon>Multicrustacea</taxon>
        <taxon>Malacostraca</taxon>
        <taxon>Eumalacostraca</taxon>
        <taxon>Eucarida</taxon>
        <taxon>Euphausiacea</taxon>
        <taxon>Euphausiidae</taxon>
        <taxon>Meganyctiphanes</taxon>
    </lineage>
</organism>
<protein>
    <recommendedName>
        <fullName evidence="4">Right handed beta helix domain-containing protein</fullName>
    </recommendedName>
</protein>
<keyword evidence="1" id="KW-0732">Signal</keyword>
<gene>
    <name evidence="2" type="ORF">MNOR_LOCUS23105</name>
</gene>
<dbReference type="Proteomes" id="UP001497623">
    <property type="component" value="Unassembled WGS sequence"/>
</dbReference>
<dbReference type="EMBL" id="CAXKWB010020039">
    <property type="protein sequence ID" value="CAL4122383.1"/>
    <property type="molecule type" value="Genomic_DNA"/>
</dbReference>
<accession>A0AAV2RB73</accession>